<feature type="domain" description="Fibronectin type-III" evidence="2">
    <location>
        <begin position="189"/>
        <end position="279"/>
    </location>
</feature>
<keyword evidence="1" id="KW-0732">Signal</keyword>
<reference evidence="4" key="1">
    <citation type="journal article" date="2019" name="Int. J. Syst. Evol. Microbiol.">
        <title>The Global Catalogue of Microorganisms (GCM) 10K type strain sequencing project: providing services to taxonomists for standard genome sequencing and annotation.</title>
        <authorList>
            <consortium name="The Broad Institute Genomics Platform"/>
            <consortium name="The Broad Institute Genome Sequencing Center for Infectious Disease"/>
            <person name="Wu L."/>
            <person name="Ma J."/>
        </authorList>
    </citation>
    <scope>NUCLEOTIDE SEQUENCE [LARGE SCALE GENOMIC DNA]</scope>
    <source>
        <strain evidence="4">CGMCC 1.15043</strain>
    </source>
</reference>
<dbReference type="SUPFAM" id="SSF49785">
    <property type="entry name" value="Galactose-binding domain-like"/>
    <property type="match status" value="1"/>
</dbReference>
<dbReference type="InterPro" id="IPR036116">
    <property type="entry name" value="FN3_sf"/>
</dbReference>
<evidence type="ECO:0000313" key="3">
    <source>
        <dbReference type="EMBL" id="GGA05073.1"/>
    </source>
</evidence>
<evidence type="ECO:0000259" key="2">
    <source>
        <dbReference type="PROSITE" id="PS50853"/>
    </source>
</evidence>
<comment type="caution">
    <text evidence="3">The sequence shown here is derived from an EMBL/GenBank/DDBJ whole genome shotgun (WGS) entry which is preliminary data.</text>
</comment>
<dbReference type="EMBL" id="BMHE01000047">
    <property type="protein sequence ID" value="GGA05073.1"/>
    <property type="molecule type" value="Genomic_DNA"/>
</dbReference>
<protein>
    <recommendedName>
        <fullName evidence="2">Fibronectin type-III domain-containing protein</fullName>
    </recommendedName>
</protein>
<dbReference type="InterPro" id="IPR013783">
    <property type="entry name" value="Ig-like_fold"/>
</dbReference>
<dbReference type="Gene3D" id="2.60.120.260">
    <property type="entry name" value="Galactose-binding domain-like"/>
    <property type="match status" value="1"/>
</dbReference>
<dbReference type="RefSeq" id="WP_189018650.1">
    <property type="nucleotide sequence ID" value="NZ_BMHE01000047.1"/>
</dbReference>
<name>A0ABQ1FAR7_9BACL</name>
<dbReference type="PROSITE" id="PS50853">
    <property type="entry name" value="FN3"/>
    <property type="match status" value="1"/>
</dbReference>
<dbReference type="CDD" id="cd00063">
    <property type="entry name" value="FN3"/>
    <property type="match status" value="1"/>
</dbReference>
<dbReference type="Proteomes" id="UP000615455">
    <property type="component" value="Unassembled WGS sequence"/>
</dbReference>
<accession>A0ABQ1FAR7</accession>
<gene>
    <name evidence="3" type="ORF">GCM10008018_58850</name>
</gene>
<dbReference type="SUPFAM" id="SSF49265">
    <property type="entry name" value="Fibronectin type III"/>
    <property type="match status" value="1"/>
</dbReference>
<dbReference type="Gene3D" id="2.60.40.10">
    <property type="entry name" value="Immunoglobulins"/>
    <property type="match status" value="1"/>
</dbReference>
<feature type="chain" id="PRO_5045039505" description="Fibronectin type-III domain-containing protein" evidence="1">
    <location>
        <begin position="28"/>
        <end position="448"/>
    </location>
</feature>
<organism evidence="3 4">
    <name type="scientific">Paenibacillus marchantiophytorum</name>
    <dbReference type="NCBI Taxonomy" id="1619310"/>
    <lineage>
        <taxon>Bacteria</taxon>
        <taxon>Bacillati</taxon>
        <taxon>Bacillota</taxon>
        <taxon>Bacilli</taxon>
        <taxon>Bacillales</taxon>
        <taxon>Paenibacillaceae</taxon>
        <taxon>Paenibacillus</taxon>
    </lineage>
</organism>
<dbReference type="InterPro" id="IPR008979">
    <property type="entry name" value="Galactose-bd-like_sf"/>
</dbReference>
<dbReference type="SMART" id="SM00060">
    <property type="entry name" value="FN3"/>
    <property type="match status" value="1"/>
</dbReference>
<dbReference type="InterPro" id="IPR003961">
    <property type="entry name" value="FN3_dom"/>
</dbReference>
<evidence type="ECO:0000313" key="4">
    <source>
        <dbReference type="Proteomes" id="UP000615455"/>
    </source>
</evidence>
<evidence type="ECO:0000256" key="1">
    <source>
        <dbReference type="SAM" id="SignalP"/>
    </source>
</evidence>
<proteinExistence type="predicted"/>
<keyword evidence="4" id="KW-1185">Reference proteome</keyword>
<feature type="signal peptide" evidence="1">
    <location>
        <begin position="1"/>
        <end position="27"/>
    </location>
</feature>
<sequence length="448" mass="49270">MKKIVKFIGSITILTVISLLMLTPVFAANEYSQNKIPAMTTATLPSGIVTASSELAGTNAWKAFDGNSVYQDTAYHGWGTPQKTGWLAYEFTSSKIISKYVLSHSNQWWQTLPKDWTFEGWNGSSWIILDTRSGITDWVTNTVKEFTFNNTNSYSKYRINVTANNGSVSNTNNLIIVELQMMEKLQSVPSAPLTLSAIGGDSIVNLEWSPSVGATGYNIKRSTTIGGPYTTIATSVTQTTYADTTVTNGTTYYYVVTAVNSAGESINSNEASAKPTAPISQTRVILKVTLINGLEQEYNLSKLEFDAYLSWFDTRSVGTGPAKYTFDNQHLNGPFSSRKNSVVFDKIMKFDYDEYAIDGSKSTTEITTVTNGVVLTLTLQNGTVEEIILSNSDFSSFATWYDSKTNGTGLSRYTFTNPLPKGPFLNRSNVVIFDKITEIDIDTFGSTN</sequence>